<reference evidence="3" key="1">
    <citation type="submission" date="2017-02" db="EMBL/GenBank/DDBJ databases">
        <title>Natronthermophilus aegyptiacus gen. nov.,sp. nov., an aerobic, extremely halophilic alkalithermophilic archaeon isolated from the athalassohaline Wadi An Natrun, Egypt.</title>
        <authorList>
            <person name="Zhao B."/>
        </authorList>
    </citation>
    <scope>NUCLEOTIDE SEQUENCE [LARGE SCALE GENOMIC DNA]</scope>
    <source>
        <strain evidence="3">JW/NM-HA 15</strain>
    </source>
</reference>
<accession>A0A2Z2I2Y8</accession>
<dbReference type="PROSITE" id="PS51257">
    <property type="entry name" value="PROKAR_LIPOPROTEIN"/>
    <property type="match status" value="1"/>
</dbReference>
<dbReference type="Proteomes" id="UP000250088">
    <property type="component" value="Chromosome"/>
</dbReference>
<feature type="region of interest" description="Disordered" evidence="1">
    <location>
        <begin position="25"/>
        <end position="61"/>
    </location>
</feature>
<feature type="compositionally biased region" description="Acidic residues" evidence="1">
    <location>
        <begin position="29"/>
        <end position="43"/>
    </location>
</feature>
<evidence type="ECO:0000313" key="2">
    <source>
        <dbReference type="EMBL" id="ARS91468.1"/>
    </source>
</evidence>
<proteinExistence type="predicted"/>
<evidence type="ECO:0000256" key="1">
    <source>
        <dbReference type="SAM" id="MobiDB-lite"/>
    </source>
</evidence>
<evidence type="ECO:0008006" key="4">
    <source>
        <dbReference type="Google" id="ProtNLM"/>
    </source>
</evidence>
<gene>
    <name evidence="2" type="ORF">B1756_18235</name>
</gene>
<evidence type="ECO:0000313" key="3">
    <source>
        <dbReference type="Proteomes" id="UP000250088"/>
    </source>
</evidence>
<dbReference type="InterPro" id="IPR008719">
    <property type="entry name" value="N2O_reductase_NosL"/>
</dbReference>
<dbReference type="AlphaFoldDB" id="A0A2Z2I2Y8"/>
<dbReference type="GeneID" id="32896054"/>
<keyword evidence="3" id="KW-1185">Reference proteome</keyword>
<protein>
    <recommendedName>
        <fullName evidence="4">Lipoprotein</fullName>
    </recommendedName>
</protein>
<dbReference type="SUPFAM" id="SSF160387">
    <property type="entry name" value="NosL/MerB-like"/>
    <property type="match status" value="1"/>
</dbReference>
<dbReference type="RefSeq" id="WP_086889837.1">
    <property type="nucleotide sequence ID" value="NZ_CP019893.1"/>
</dbReference>
<name>A0A2Z2I2Y8_9EURY</name>
<organism evidence="2 3">
    <name type="scientific">Natrarchaeobaculum aegyptiacum</name>
    <dbReference type="NCBI Taxonomy" id="745377"/>
    <lineage>
        <taxon>Archaea</taxon>
        <taxon>Methanobacteriati</taxon>
        <taxon>Methanobacteriota</taxon>
        <taxon>Stenosarchaea group</taxon>
        <taxon>Halobacteria</taxon>
        <taxon>Halobacteriales</taxon>
        <taxon>Natrialbaceae</taxon>
        <taxon>Natrarchaeobaculum</taxon>
    </lineage>
</organism>
<dbReference type="Pfam" id="PF05573">
    <property type="entry name" value="NosL"/>
    <property type="match status" value="1"/>
</dbReference>
<sequence length="363" mass="39405">MDNTHRRTFVRNGCIALAVPAVAGCLDRDDPDDSQTDDPDDSGMAEPGQLTIGADTPDSIQVRDPVEIAATVENGTGERQSGTVVLELEYVDPEVDAGTYPDHGPDGDPELGQLVIEYPDSPPSAEVIVDAGDSETVAFEIPTAYKNLELGGLSLGENEFAVRGEFEGATVSDERKCVIEDAPVEWFQPDGMKGCPVCGMDTEHYEGWHAQATHADGSRIEFCAIGCAVEYWLHPEDHELSGFDGKHEGTLETELVSLWVPDFTDVELSDHTDTHPGYEAFIDMREGYFVLDDETAYKFHTPMPGGSPPCFAAYDDAVAYVDGELANLPAGVDMSNVDEDDIVELDDLEDRDAGKLYRAGYQA</sequence>
<dbReference type="EMBL" id="CP019893">
    <property type="protein sequence ID" value="ARS91468.1"/>
    <property type="molecule type" value="Genomic_DNA"/>
</dbReference>
<dbReference type="KEGG" id="naj:B1756_18235"/>
<dbReference type="OrthoDB" id="241788at2157"/>